<comment type="similarity">
    <text evidence="14">Belongs to the MurCDEF family.</text>
</comment>
<dbReference type="Gene3D" id="3.40.1190.10">
    <property type="entry name" value="Mur-like, catalytic domain"/>
    <property type="match status" value="1"/>
</dbReference>
<dbReference type="EC" id="6.3.2.8" evidence="3 14"/>
<organism evidence="18 19">
    <name type="scientific">Zhihengliuella flava</name>
    <dbReference type="NCBI Taxonomy" id="1285193"/>
    <lineage>
        <taxon>Bacteria</taxon>
        <taxon>Bacillati</taxon>
        <taxon>Actinomycetota</taxon>
        <taxon>Actinomycetes</taxon>
        <taxon>Micrococcales</taxon>
        <taxon>Micrococcaceae</taxon>
        <taxon>Zhihengliuella</taxon>
    </lineage>
</organism>
<evidence type="ECO:0000256" key="1">
    <source>
        <dbReference type="ARBA" id="ARBA00004496"/>
    </source>
</evidence>
<evidence type="ECO:0000256" key="3">
    <source>
        <dbReference type="ARBA" id="ARBA00012211"/>
    </source>
</evidence>
<dbReference type="Pfam" id="PF01225">
    <property type="entry name" value="Mur_ligase"/>
    <property type="match status" value="1"/>
</dbReference>
<evidence type="ECO:0000256" key="14">
    <source>
        <dbReference type="HAMAP-Rule" id="MF_00046"/>
    </source>
</evidence>
<dbReference type="Gene3D" id="3.90.190.20">
    <property type="entry name" value="Mur ligase, C-terminal domain"/>
    <property type="match status" value="1"/>
</dbReference>
<accession>A0A931D718</accession>
<evidence type="ECO:0000256" key="13">
    <source>
        <dbReference type="ARBA" id="ARBA00047833"/>
    </source>
</evidence>
<evidence type="ECO:0000256" key="5">
    <source>
        <dbReference type="ARBA" id="ARBA00022598"/>
    </source>
</evidence>
<dbReference type="Pfam" id="PF02875">
    <property type="entry name" value="Mur_ligase_C"/>
    <property type="match status" value="1"/>
</dbReference>
<feature type="domain" description="Mur ligase C-terminal" evidence="16">
    <location>
        <begin position="330"/>
        <end position="456"/>
    </location>
</feature>
<dbReference type="AlphaFoldDB" id="A0A931D718"/>
<dbReference type="HAMAP" id="MF_00046">
    <property type="entry name" value="MurC"/>
    <property type="match status" value="1"/>
</dbReference>
<evidence type="ECO:0000256" key="7">
    <source>
        <dbReference type="ARBA" id="ARBA00022741"/>
    </source>
</evidence>
<evidence type="ECO:0000256" key="9">
    <source>
        <dbReference type="ARBA" id="ARBA00022960"/>
    </source>
</evidence>
<evidence type="ECO:0000256" key="11">
    <source>
        <dbReference type="ARBA" id="ARBA00023306"/>
    </source>
</evidence>
<dbReference type="InterPro" id="IPR013221">
    <property type="entry name" value="Mur_ligase_cen"/>
</dbReference>
<keyword evidence="4 14" id="KW-0963">Cytoplasm</keyword>
<keyword evidence="7 14" id="KW-0547">Nucleotide-binding</keyword>
<dbReference type="EMBL" id="JADOTZ010000001">
    <property type="protein sequence ID" value="MBG6085634.1"/>
    <property type="molecule type" value="Genomic_DNA"/>
</dbReference>
<dbReference type="SUPFAM" id="SSF53244">
    <property type="entry name" value="MurD-like peptide ligases, peptide-binding domain"/>
    <property type="match status" value="1"/>
</dbReference>
<dbReference type="GO" id="GO:0051301">
    <property type="term" value="P:cell division"/>
    <property type="evidence" value="ECO:0007669"/>
    <property type="project" value="UniProtKB-KW"/>
</dbReference>
<evidence type="ECO:0000313" key="18">
    <source>
        <dbReference type="EMBL" id="MBG6085634.1"/>
    </source>
</evidence>
<evidence type="ECO:0000259" key="16">
    <source>
        <dbReference type="Pfam" id="PF02875"/>
    </source>
</evidence>
<keyword evidence="6 14" id="KW-0132">Cell division</keyword>
<evidence type="ECO:0000259" key="15">
    <source>
        <dbReference type="Pfam" id="PF01225"/>
    </source>
</evidence>
<evidence type="ECO:0000256" key="8">
    <source>
        <dbReference type="ARBA" id="ARBA00022840"/>
    </source>
</evidence>
<name>A0A931D718_9MICC</name>
<dbReference type="Pfam" id="PF08245">
    <property type="entry name" value="Mur_ligase_M"/>
    <property type="match status" value="1"/>
</dbReference>
<evidence type="ECO:0000256" key="4">
    <source>
        <dbReference type="ARBA" id="ARBA00022490"/>
    </source>
</evidence>
<dbReference type="RefSeq" id="WP_408065773.1">
    <property type="nucleotide sequence ID" value="NZ_JADOTZ010000001.1"/>
</dbReference>
<dbReference type="InterPro" id="IPR000713">
    <property type="entry name" value="Mur_ligase_N"/>
</dbReference>
<proteinExistence type="inferred from homology"/>
<dbReference type="GO" id="GO:0009252">
    <property type="term" value="P:peptidoglycan biosynthetic process"/>
    <property type="evidence" value="ECO:0007669"/>
    <property type="project" value="UniProtKB-UniRule"/>
</dbReference>
<protein>
    <recommendedName>
        <fullName evidence="3 14">UDP-N-acetylmuramate--L-alanine ligase</fullName>
        <ecNumber evidence="3 14">6.3.2.8</ecNumber>
    </recommendedName>
    <alternativeName>
        <fullName evidence="14">UDP-N-acetylmuramoyl-L-alanine synthetase</fullName>
    </alternativeName>
</protein>
<feature type="domain" description="Mur ligase central" evidence="17">
    <location>
        <begin position="117"/>
        <end position="307"/>
    </location>
</feature>
<evidence type="ECO:0000256" key="10">
    <source>
        <dbReference type="ARBA" id="ARBA00022984"/>
    </source>
</evidence>
<keyword evidence="12 14" id="KW-0961">Cell wall biogenesis/degradation</keyword>
<dbReference type="InterPro" id="IPR036615">
    <property type="entry name" value="Mur_ligase_C_dom_sf"/>
</dbReference>
<dbReference type="PANTHER" id="PTHR43445:SF3">
    <property type="entry name" value="UDP-N-ACETYLMURAMATE--L-ALANINE LIGASE"/>
    <property type="match status" value="1"/>
</dbReference>
<dbReference type="Gene3D" id="3.40.50.720">
    <property type="entry name" value="NAD(P)-binding Rossmann-like Domain"/>
    <property type="match status" value="1"/>
</dbReference>
<gene>
    <name evidence="14" type="primary">murC</name>
    <name evidence="18" type="ORF">IW252_002401</name>
</gene>
<keyword evidence="11 14" id="KW-0131">Cell cycle</keyword>
<dbReference type="InterPro" id="IPR050061">
    <property type="entry name" value="MurCDEF_pg_biosynth"/>
</dbReference>
<dbReference type="Proteomes" id="UP000625033">
    <property type="component" value="Unassembled WGS sequence"/>
</dbReference>
<keyword evidence="9 14" id="KW-0133">Cell shape</keyword>
<reference evidence="18" key="1">
    <citation type="submission" date="2020-11" db="EMBL/GenBank/DDBJ databases">
        <title>Sequencing the genomes of 1000 actinobacteria strains.</title>
        <authorList>
            <person name="Klenk H.-P."/>
        </authorList>
    </citation>
    <scope>NUCLEOTIDE SEQUENCE</scope>
    <source>
        <strain evidence="18">DSM 26152</strain>
    </source>
</reference>
<dbReference type="SUPFAM" id="SSF51984">
    <property type="entry name" value="MurCD N-terminal domain"/>
    <property type="match status" value="1"/>
</dbReference>
<comment type="catalytic activity">
    <reaction evidence="13 14">
        <text>UDP-N-acetyl-alpha-D-muramate + L-alanine + ATP = UDP-N-acetyl-alpha-D-muramoyl-L-alanine + ADP + phosphate + H(+)</text>
        <dbReference type="Rhea" id="RHEA:23372"/>
        <dbReference type="ChEBI" id="CHEBI:15378"/>
        <dbReference type="ChEBI" id="CHEBI:30616"/>
        <dbReference type="ChEBI" id="CHEBI:43474"/>
        <dbReference type="ChEBI" id="CHEBI:57972"/>
        <dbReference type="ChEBI" id="CHEBI:70757"/>
        <dbReference type="ChEBI" id="CHEBI:83898"/>
        <dbReference type="ChEBI" id="CHEBI:456216"/>
        <dbReference type="EC" id="6.3.2.8"/>
    </reaction>
</comment>
<keyword evidence="5 14" id="KW-0436">Ligase</keyword>
<keyword evidence="19" id="KW-1185">Reference proteome</keyword>
<keyword evidence="10 14" id="KW-0573">Peptidoglycan synthesis</keyword>
<dbReference type="GO" id="GO:0005524">
    <property type="term" value="F:ATP binding"/>
    <property type="evidence" value="ECO:0007669"/>
    <property type="project" value="UniProtKB-UniRule"/>
</dbReference>
<dbReference type="InterPro" id="IPR036565">
    <property type="entry name" value="Mur-like_cat_sf"/>
</dbReference>
<evidence type="ECO:0000259" key="17">
    <source>
        <dbReference type="Pfam" id="PF08245"/>
    </source>
</evidence>
<evidence type="ECO:0000256" key="12">
    <source>
        <dbReference type="ARBA" id="ARBA00023316"/>
    </source>
</evidence>
<feature type="binding site" evidence="14">
    <location>
        <begin position="119"/>
        <end position="125"/>
    </location>
    <ligand>
        <name>ATP</name>
        <dbReference type="ChEBI" id="CHEBI:30616"/>
    </ligand>
</feature>
<evidence type="ECO:0000256" key="2">
    <source>
        <dbReference type="ARBA" id="ARBA00004752"/>
    </source>
</evidence>
<dbReference type="GO" id="GO:0008360">
    <property type="term" value="P:regulation of cell shape"/>
    <property type="evidence" value="ECO:0007669"/>
    <property type="project" value="UniProtKB-KW"/>
</dbReference>
<dbReference type="NCBIfam" id="TIGR01082">
    <property type="entry name" value="murC"/>
    <property type="match status" value="1"/>
</dbReference>
<comment type="pathway">
    <text evidence="2 14">Cell wall biogenesis; peptidoglycan biosynthesis.</text>
</comment>
<dbReference type="InterPro" id="IPR004101">
    <property type="entry name" value="Mur_ligase_C"/>
</dbReference>
<comment type="subcellular location">
    <subcellularLocation>
        <location evidence="1 14">Cytoplasm</location>
    </subcellularLocation>
</comment>
<comment type="caution">
    <text evidence="18">The sequence shown here is derived from an EMBL/GenBank/DDBJ whole genome shotgun (WGS) entry which is preliminary data.</text>
</comment>
<evidence type="ECO:0000256" key="6">
    <source>
        <dbReference type="ARBA" id="ARBA00022618"/>
    </source>
</evidence>
<keyword evidence="8 14" id="KW-0067">ATP-binding</keyword>
<dbReference type="SUPFAM" id="SSF53623">
    <property type="entry name" value="MurD-like peptide ligases, catalytic domain"/>
    <property type="match status" value="1"/>
</dbReference>
<dbReference type="InterPro" id="IPR005758">
    <property type="entry name" value="UDP-N-AcMur_Ala_ligase_MurC"/>
</dbReference>
<dbReference type="PANTHER" id="PTHR43445">
    <property type="entry name" value="UDP-N-ACETYLMURAMATE--L-ALANINE LIGASE-RELATED"/>
    <property type="match status" value="1"/>
</dbReference>
<evidence type="ECO:0000313" key="19">
    <source>
        <dbReference type="Proteomes" id="UP000625033"/>
    </source>
</evidence>
<dbReference type="GO" id="GO:0008763">
    <property type="term" value="F:UDP-N-acetylmuramate-L-alanine ligase activity"/>
    <property type="evidence" value="ECO:0007669"/>
    <property type="project" value="UniProtKB-UniRule"/>
</dbReference>
<comment type="function">
    <text evidence="14">Cell wall formation.</text>
</comment>
<sequence length="477" mass="49462">MTNGAQQPLQDLGRVHFLGLGGVGVSAVARLMQARGQQISGTDAKDLPVLRELAAAGARVHVGYAAENLGDVDTVVTSSIIKPGNPEYDAAVSRGLRLLHRSEALAETMRGHRVVTVAGTHGKTTTTSLIAVMLREAGVSPSFAIGANVGGLGVNAELGTGGIFVAEADESDGSFLNYSPDIAVVTNVEADHLDHYGTAEAVHQAFTDFASLLPDGGLLIACADDDGAAALAARVRSEAQRVRVVTYGFSAGADWRLRHPQADGLRYRATLERTSEEDSALAAGPFTLDLAVPGDHNLLNAAAAFAVGHEVGLTPVQALAGLAAFRGAARRFEYRGEANGVRVYDDYAHHPTEVSAALRAGRAVAGERRLHVLFQPHLFTRTQAFHAEFASALSLADSAWILDIYPAREEPLESVTSALITDALTTAGGPVSAAEAAATLASTARSGDVIMTIGAGDVTSYGGAILEELGGRADTGS</sequence>
<dbReference type="GO" id="GO:0005737">
    <property type="term" value="C:cytoplasm"/>
    <property type="evidence" value="ECO:0007669"/>
    <property type="project" value="UniProtKB-SubCell"/>
</dbReference>
<dbReference type="GO" id="GO:0071555">
    <property type="term" value="P:cell wall organization"/>
    <property type="evidence" value="ECO:0007669"/>
    <property type="project" value="UniProtKB-KW"/>
</dbReference>
<feature type="domain" description="Mur ligase N-terminal catalytic" evidence="15">
    <location>
        <begin position="15"/>
        <end position="112"/>
    </location>
</feature>